<dbReference type="Proteomes" id="UP001589818">
    <property type="component" value="Unassembled WGS sequence"/>
</dbReference>
<organism evidence="1 2">
    <name type="scientific">Paenibacillus mendelii</name>
    <dbReference type="NCBI Taxonomy" id="206163"/>
    <lineage>
        <taxon>Bacteria</taxon>
        <taxon>Bacillati</taxon>
        <taxon>Bacillota</taxon>
        <taxon>Bacilli</taxon>
        <taxon>Bacillales</taxon>
        <taxon>Paenibacillaceae</taxon>
        <taxon>Paenibacillus</taxon>
    </lineage>
</organism>
<name>A0ABV6J632_9BACL</name>
<reference evidence="1 2" key="1">
    <citation type="submission" date="2024-09" db="EMBL/GenBank/DDBJ databases">
        <authorList>
            <person name="Sun Q."/>
            <person name="Mori K."/>
        </authorList>
    </citation>
    <scope>NUCLEOTIDE SEQUENCE [LARGE SCALE GENOMIC DNA]</scope>
    <source>
        <strain evidence="1 2">CCM 4839</strain>
    </source>
</reference>
<evidence type="ECO:0000313" key="2">
    <source>
        <dbReference type="Proteomes" id="UP001589818"/>
    </source>
</evidence>
<dbReference type="RefSeq" id="WP_204818023.1">
    <property type="nucleotide sequence ID" value="NZ_JANHOF010000004.1"/>
</dbReference>
<proteinExistence type="predicted"/>
<dbReference type="SUPFAM" id="SSF54506">
    <property type="entry name" value="Diaminopimelate epimerase-like"/>
    <property type="match status" value="1"/>
</dbReference>
<gene>
    <name evidence="1" type="ORF">ACFFJ8_08120</name>
</gene>
<comment type="caution">
    <text evidence="1">The sequence shown here is derived from an EMBL/GenBank/DDBJ whole genome shotgun (WGS) entry which is preliminary data.</text>
</comment>
<dbReference type="InterPro" id="IPR058944">
    <property type="entry name" value="CntK-like"/>
</dbReference>
<sequence>MNQEIDFVICNPANNMAILVMNEFPANQHARIAAQMMVYGHLYAEQVGFVESPTLPGCTAKLRMAGGEFCGNACLALAACLADQSSIRSGENMELALECSSAELPVHCLVEKLDRDYRCEADMPVPKRVERVILSRAACLLMASSDTG</sequence>
<evidence type="ECO:0000313" key="1">
    <source>
        <dbReference type="EMBL" id="MFC0391340.1"/>
    </source>
</evidence>
<protein>
    <submittedName>
        <fullName evidence="1">PhzF family phenazine biosynthesis protein</fullName>
    </submittedName>
</protein>
<dbReference type="Pfam" id="PF26317">
    <property type="entry name" value="CntK_N"/>
    <property type="match status" value="1"/>
</dbReference>
<accession>A0ABV6J632</accession>
<dbReference type="EMBL" id="JBHLVF010000010">
    <property type="protein sequence ID" value="MFC0391340.1"/>
    <property type="molecule type" value="Genomic_DNA"/>
</dbReference>
<keyword evidence="2" id="KW-1185">Reference proteome</keyword>